<dbReference type="eggNOG" id="COG0784">
    <property type="taxonomic scope" value="Bacteria"/>
</dbReference>
<accession>H8GXF8</accession>
<evidence type="ECO:0000313" key="3">
    <source>
        <dbReference type="EMBL" id="AFD24618.1"/>
    </source>
</evidence>
<feature type="domain" description="Response regulatory" evidence="2">
    <location>
        <begin position="34"/>
        <end position="155"/>
    </location>
</feature>
<dbReference type="HOGENOM" id="CLU_000445_69_17_0"/>
<dbReference type="STRING" id="745776.DGo_CA0691"/>
<organism evidence="3 4">
    <name type="scientific">Deinococcus gobiensis (strain DSM 21396 / JCM 16679 / CGMCC 1.7299 / I-0)</name>
    <dbReference type="NCBI Taxonomy" id="745776"/>
    <lineage>
        <taxon>Bacteria</taxon>
        <taxon>Thermotogati</taxon>
        <taxon>Deinococcota</taxon>
        <taxon>Deinococci</taxon>
        <taxon>Deinococcales</taxon>
        <taxon>Deinococcaceae</taxon>
        <taxon>Deinococcus</taxon>
    </lineage>
</organism>
<protein>
    <submittedName>
        <fullName evidence="3">Response regulator</fullName>
    </submittedName>
</protein>
<dbReference type="CDD" id="cd17557">
    <property type="entry name" value="REC_Rcp-like"/>
    <property type="match status" value="1"/>
</dbReference>
<name>H8GXF8_DEIGI</name>
<proteinExistence type="predicted"/>
<keyword evidence="1" id="KW-0597">Phosphoprotein</keyword>
<dbReference type="AlphaFoldDB" id="H8GXF8"/>
<dbReference type="SMART" id="SM00448">
    <property type="entry name" value="REC"/>
    <property type="match status" value="1"/>
</dbReference>
<dbReference type="PANTHER" id="PTHR44520">
    <property type="entry name" value="RESPONSE REGULATOR RCP1-RELATED"/>
    <property type="match status" value="1"/>
</dbReference>
<dbReference type="EMBL" id="CP002191">
    <property type="protein sequence ID" value="AFD24618.1"/>
    <property type="molecule type" value="Genomic_DNA"/>
</dbReference>
<sequence length="169" mass="18312">MVQKEVRLGFPAPSSGRLLPQSEMRYGSRMPLLRVLLVDDSPADRFLAQEVFSAHGGTVSLTLTESGDTALAHLNTPDAPLPDVLLLDLNMPGMSGLDVLTEVKQSPTLHHIPVVMLTTSHARLDIEAAYALQASGYLVKSSDFGSFLQQIEAFVTYWSGHLFALPALP</sequence>
<dbReference type="Pfam" id="PF00072">
    <property type="entry name" value="Response_reg"/>
    <property type="match status" value="1"/>
</dbReference>
<dbReference type="KEGG" id="dgo:DGo_CA0691"/>
<feature type="modified residue" description="4-aspartylphosphate" evidence="1">
    <location>
        <position position="88"/>
    </location>
</feature>
<dbReference type="InterPro" id="IPR001789">
    <property type="entry name" value="Sig_transdc_resp-reg_receiver"/>
</dbReference>
<dbReference type="PANTHER" id="PTHR44520:SF2">
    <property type="entry name" value="RESPONSE REGULATOR RCP1"/>
    <property type="match status" value="1"/>
</dbReference>
<dbReference type="Proteomes" id="UP000007575">
    <property type="component" value="Chromosome"/>
</dbReference>
<dbReference type="PATRIC" id="fig|745776.4.peg.708"/>
<evidence type="ECO:0000259" key="2">
    <source>
        <dbReference type="PROSITE" id="PS50110"/>
    </source>
</evidence>
<evidence type="ECO:0000256" key="1">
    <source>
        <dbReference type="PROSITE-ProRule" id="PRU00169"/>
    </source>
</evidence>
<reference evidence="3 4" key="1">
    <citation type="journal article" date="2012" name="PLoS ONE">
        <title>Genome sequence and transcriptome analysis of the radioresistant bacterium Deinococcus gobiensis: insights into the extreme environmental adaptations.</title>
        <authorList>
            <person name="Yuan M."/>
            <person name="Chen M."/>
            <person name="Zhang W."/>
            <person name="Lu W."/>
            <person name="Wang J."/>
            <person name="Yang M."/>
            <person name="Zhao P."/>
            <person name="Tang R."/>
            <person name="Li X."/>
            <person name="Hao Y."/>
            <person name="Zhou Z."/>
            <person name="Zhan Y."/>
            <person name="Yu H."/>
            <person name="Teng C."/>
            <person name="Yan Y."/>
            <person name="Ping S."/>
            <person name="Wang Y."/>
            <person name="Lin M."/>
        </authorList>
    </citation>
    <scope>NUCLEOTIDE SEQUENCE [LARGE SCALE GENOMIC DNA]</scope>
    <source>
        <strain evidence="3 4">I-0</strain>
    </source>
</reference>
<gene>
    <name evidence="3" type="ordered locus">DGo_CA0691</name>
</gene>
<dbReference type="Gene3D" id="3.40.50.2300">
    <property type="match status" value="1"/>
</dbReference>
<keyword evidence="4" id="KW-1185">Reference proteome</keyword>
<dbReference type="SUPFAM" id="SSF52172">
    <property type="entry name" value="CheY-like"/>
    <property type="match status" value="1"/>
</dbReference>
<dbReference type="InterPro" id="IPR052893">
    <property type="entry name" value="TCS_response_regulator"/>
</dbReference>
<dbReference type="PROSITE" id="PS50110">
    <property type="entry name" value="RESPONSE_REGULATORY"/>
    <property type="match status" value="1"/>
</dbReference>
<dbReference type="GO" id="GO:0000160">
    <property type="term" value="P:phosphorelay signal transduction system"/>
    <property type="evidence" value="ECO:0007669"/>
    <property type="project" value="InterPro"/>
</dbReference>
<dbReference type="InterPro" id="IPR011006">
    <property type="entry name" value="CheY-like_superfamily"/>
</dbReference>
<evidence type="ECO:0000313" key="4">
    <source>
        <dbReference type="Proteomes" id="UP000007575"/>
    </source>
</evidence>